<name>A0A433Y9H7_9BACL</name>
<keyword evidence="2" id="KW-1185">Reference proteome</keyword>
<dbReference type="Proteomes" id="UP000279446">
    <property type="component" value="Unassembled WGS sequence"/>
</dbReference>
<dbReference type="OrthoDB" id="9852080at2"/>
<organism evidence="1 2">
    <name type="scientific">Paenibacillus anaericanus</name>
    <dbReference type="NCBI Taxonomy" id="170367"/>
    <lineage>
        <taxon>Bacteria</taxon>
        <taxon>Bacillati</taxon>
        <taxon>Bacillota</taxon>
        <taxon>Bacilli</taxon>
        <taxon>Bacillales</taxon>
        <taxon>Paenibacillaceae</taxon>
        <taxon>Paenibacillus</taxon>
    </lineage>
</organism>
<reference evidence="1 2" key="1">
    <citation type="submission" date="2018-12" db="EMBL/GenBank/DDBJ databases">
        <authorList>
            <person name="Sun L."/>
            <person name="Chen Z."/>
        </authorList>
    </citation>
    <scope>NUCLEOTIDE SEQUENCE [LARGE SCALE GENOMIC DNA]</scope>
    <source>
        <strain evidence="1 2">DSM 15890</strain>
    </source>
</reference>
<dbReference type="RefSeq" id="WP_127192292.1">
    <property type="nucleotide sequence ID" value="NZ_RZNY01000008.1"/>
</dbReference>
<dbReference type="AlphaFoldDB" id="A0A433Y9H7"/>
<gene>
    <name evidence="1" type="ORF">EJP82_11980</name>
</gene>
<sequence>MVEFNNIWLSSIDHLNTFIELTKSKDKKLIKKSYISKVRIMFDQVPVVFYSKGNLSINEHEIIFTSLQPKRGLLKEYINLNNDLHIKIEFDQIEEITRYRHSSPFIEYYNTEWIQIKYIKNTISEDILISQGGYGPSMKKIKEGTDEIYNELKSNTL</sequence>
<evidence type="ECO:0000313" key="2">
    <source>
        <dbReference type="Proteomes" id="UP000279446"/>
    </source>
</evidence>
<dbReference type="EMBL" id="RZNY01000008">
    <property type="protein sequence ID" value="RUT46560.1"/>
    <property type="molecule type" value="Genomic_DNA"/>
</dbReference>
<evidence type="ECO:0000313" key="1">
    <source>
        <dbReference type="EMBL" id="RUT46560.1"/>
    </source>
</evidence>
<proteinExistence type="predicted"/>
<accession>A0A433Y9H7</accession>
<protein>
    <submittedName>
        <fullName evidence="1">Uncharacterized protein</fullName>
    </submittedName>
</protein>
<comment type="caution">
    <text evidence="1">The sequence shown here is derived from an EMBL/GenBank/DDBJ whole genome shotgun (WGS) entry which is preliminary data.</text>
</comment>